<keyword evidence="3" id="KW-1185">Reference proteome</keyword>
<feature type="compositionally biased region" description="Basic and acidic residues" evidence="1">
    <location>
        <begin position="36"/>
        <end position="53"/>
    </location>
</feature>
<dbReference type="Proteomes" id="UP001054945">
    <property type="component" value="Unassembled WGS sequence"/>
</dbReference>
<reference evidence="2 3" key="1">
    <citation type="submission" date="2021-06" db="EMBL/GenBank/DDBJ databases">
        <title>Caerostris extrusa draft genome.</title>
        <authorList>
            <person name="Kono N."/>
            <person name="Arakawa K."/>
        </authorList>
    </citation>
    <scope>NUCLEOTIDE SEQUENCE [LARGE SCALE GENOMIC DNA]</scope>
</reference>
<evidence type="ECO:0000313" key="3">
    <source>
        <dbReference type="Proteomes" id="UP001054945"/>
    </source>
</evidence>
<gene>
    <name evidence="2" type="ORF">CEXT_38391</name>
</gene>
<dbReference type="EMBL" id="BPLR01011939">
    <property type="protein sequence ID" value="GIY50094.1"/>
    <property type="molecule type" value="Genomic_DNA"/>
</dbReference>
<evidence type="ECO:0000313" key="2">
    <source>
        <dbReference type="EMBL" id="GIY50094.1"/>
    </source>
</evidence>
<sequence length="122" mass="13830">MLNVPLKLAKQTRHRLFKASSKLHLIFISKKELTGENSVTDEKQENTFAERPKMSPSMIPDQPLGKQILGIIEENLITEEQTTPAPPAKMNPALGPPNKSIKEIYRIIVKHFNCLCHFQVLT</sequence>
<evidence type="ECO:0000256" key="1">
    <source>
        <dbReference type="SAM" id="MobiDB-lite"/>
    </source>
</evidence>
<comment type="caution">
    <text evidence="2">The sequence shown here is derived from an EMBL/GenBank/DDBJ whole genome shotgun (WGS) entry which is preliminary data.</text>
</comment>
<organism evidence="2 3">
    <name type="scientific">Caerostris extrusa</name>
    <name type="common">Bark spider</name>
    <name type="synonym">Caerostris bankana</name>
    <dbReference type="NCBI Taxonomy" id="172846"/>
    <lineage>
        <taxon>Eukaryota</taxon>
        <taxon>Metazoa</taxon>
        <taxon>Ecdysozoa</taxon>
        <taxon>Arthropoda</taxon>
        <taxon>Chelicerata</taxon>
        <taxon>Arachnida</taxon>
        <taxon>Araneae</taxon>
        <taxon>Araneomorphae</taxon>
        <taxon>Entelegynae</taxon>
        <taxon>Araneoidea</taxon>
        <taxon>Araneidae</taxon>
        <taxon>Caerostris</taxon>
    </lineage>
</organism>
<protein>
    <submittedName>
        <fullName evidence="2">Uncharacterized protein</fullName>
    </submittedName>
</protein>
<dbReference type="AlphaFoldDB" id="A0AAV4TY13"/>
<accession>A0AAV4TY13</accession>
<name>A0AAV4TY13_CAEEX</name>
<proteinExistence type="predicted"/>
<feature type="region of interest" description="Disordered" evidence="1">
    <location>
        <begin position="36"/>
        <end position="61"/>
    </location>
</feature>